<evidence type="ECO:0000313" key="1">
    <source>
        <dbReference type="EMBL" id="OAQ08195.1"/>
    </source>
</evidence>
<dbReference type="AlphaFoldDB" id="A0A179CEY8"/>
<organism evidence="1 2">
    <name type="scientific">Ligilactobacillus aviarius</name>
    <dbReference type="NCBI Taxonomy" id="1606"/>
    <lineage>
        <taxon>Bacteria</taxon>
        <taxon>Bacillati</taxon>
        <taxon>Bacillota</taxon>
        <taxon>Bacilli</taxon>
        <taxon>Lactobacillales</taxon>
        <taxon>Lactobacillaceae</taxon>
        <taxon>Ligilactobacillus</taxon>
    </lineage>
</organism>
<comment type="caution">
    <text evidence="1">The sequence shown here is derived from an EMBL/GenBank/DDBJ whole genome shotgun (WGS) entry which is preliminary data.</text>
</comment>
<name>A0A179CEY8_9LACO</name>
<sequence>MKLVIAIVQDKDSDQLSNQFIEHDVRATKLASSGSFLRSGNSTFLIGIDDQRVDEVLEIIKHVSKKRRKFITPPVGVDTHVEGVHNNYPRQVSIGGATVFVLDVAQFEQY</sequence>
<evidence type="ECO:0000313" key="2">
    <source>
        <dbReference type="Proteomes" id="UP000078520"/>
    </source>
</evidence>
<dbReference type="PANTHER" id="PTHR38456:SF1">
    <property type="entry name" value="CYCLIC DI-AMP RECEPTOR A"/>
    <property type="match status" value="1"/>
</dbReference>
<accession>A0A179CEY8</accession>
<proteinExistence type="predicted"/>
<dbReference type="PANTHER" id="PTHR38456">
    <property type="entry name" value="CYCLIC DI-AMP RECEPTOR A"/>
    <property type="match status" value="1"/>
</dbReference>
<reference evidence="2" key="1">
    <citation type="submission" date="2016-03" db="EMBL/GenBank/DDBJ databases">
        <authorList>
            <person name="Johnson T.J."/>
            <person name="Youmans B."/>
            <person name="Case K."/>
            <person name="Noll S."/>
        </authorList>
    </citation>
    <scope>NUCLEOTIDE SEQUENCE [LARGE SCALE GENOMIC DNA]</scope>
    <source>
        <strain evidence="2">UMNLAv8</strain>
    </source>
</reference>
<dbReference type="SUPFAM" id="SSF54913">
    <property type="entry name" value="GlnB-like"/>
    <property type="match status" value="1"/>
</dbReference>
<dbReference type="EMBL" id="LVKI01000015">
    <property type="protein sequence ID" value="OAQ08195.1"/>
    <property type="molecule type" value="Genomic_DNA"/>
</dbReference>
<dbReference type="InterPro" id="IPR015867">
    <property type="entry name" value="N-reg_PII/ATP_PRibTrfase_C"/>
</dbReference>
<evidence type="ECO:0008006" key="3">
    <source>
        <dbReference type="Google" id="ProtNLM"/>
    </source>
</evidence>
<dbReference type="OrthoDB" id="9794275at2"/>
<dbReference type="InterPro" id="IPR010375">
    <property type="entry name" value="CdAMP_rec"/>
</dbReference>
<dbReference type="RefSeq" id="WP_064208458.1">
    <property type="nucleotide sequence ID" value="NZ_CALVFG010000006.1"/>
</dbReference>
<gene>
    <name evidence="1" type="ORF">A3O14_04545</name>
</gene>
<dbReference type="Proteomes" id="UP000078520">
    <property type="component" value="Unassembled WGS sequence"/>
</dbReference>
<protein>
    <recommendedName>
        <fullName evidence="3">Transcriptional regulator</fullName>
    </recommendedName>
</protein>
<dbReference type="InterPro" id="IPR011322">
    <property type="entry name" value="N-reg_PII-like_a/b"/>
</dbReference>
<dbReference type="Gene3D" id="3.30.70.120">
    <property type="match status" value="1"/>
</dbReference>
<dbReference type="Pfam" id="PF06153">
    <property type="entry name" value="CdAMP_rec"/>
    <property type="match status" value="1"/>
</dbReference>